<dbReference type="SUPFAM" id="SSF51735">
    <property type="entry name" value="NAD(P)-binding Rossmann-fold domains"/>
    <property type="match status" value="1"/>
</dbReference>
<keyword evidence="2 4" id="KW-0560">Oxidoreductase</keyword>
<dbReference type="AlphaFoldDB" id="A0AAF0CTI0"/>
<dbReference type="FunFam" id="3.40.50.720:FF:000203">
    <property type="entry name" value="D-3-phosphoglycerate dehydrogenase (SerA)"/>
    <property type="match status" value="1"/>
</dbReference>
<dbReference type="InterPro" id="IPR006140">
    <property type="entry name" value="D-isomer_DH_NAD-bd"/>
</dbReference>
<evidence type="ECO:0000256" key="1">
    <source>
        <dbReference type="ARBA" id="ARBA00005854"/>
    </source>
</evidence>
<evidence type="ECO:0000259" key="6">
    <source>
        <dbReference type="Pfam" id="PF02826"/>
    </source>
</evidence>
<feature type="domain" description="D-isomer specific 2-hydroxyacid dehydrogenase catalytic" evidence="5">
    <location>
        <begin position="18"/>
        <end position="319"/>
    </location>
</feature>
<evidence type="ECO:0000256" key="2">
    <source>
        <dbReference type="ARBA" id="ARBA00023002"/>
    </source>
</evidence>
<dbReference type="InterPro" id="IPR050418">
    <property type="entry name" value="D-iso_2-hydroxyacid_DH_PdxB"/>
</dbReference>
<dbReference type="Proteomes" id="UP001179647">
    <property type="component" value="Chromosome"/>
</dbReference>
<gene>
    <name evidence="7" type="ORF">OL234_06135</name>
</gene>
<dbReference type="PROSITE" id="PS00670">
    <property type="entry name" value="D_2_HYDROXYACID_DH_2"/>
    <property type="match status" value="1"/>
</dbReference>
<dbReference type="Gene3D" id="3.40.50.720">
    <property type="entry name" value="NAD(P)-binding Rossmann-like Domain"/>
    <property type="match status" value="2"/>
</dbReference>
<feature type="domain" description="D-isomer specific 2-hydroxyacid dehydrogenase NAD-binding" evidence="6">
    <location>
        <begin position="110"/>
        <end position="289"/>
    </location>
</feature>
<organism evidence="7 8">
    <name type="scientific">Vagococcus intermedius</name>
    <dbReference type="NCBI Taxonomy" id="2991418"/>
    <lineage>
        <taxon>Bacteria</taxon>
        <taxon>Bacillati</taxon>
        <taxon>Bacillota</taxon>
        <taxon>Bacilli</taxon>
        <taxon>Lactobacillales</taxon>
        <taxon>Enterococcaceae</taxon>
        <taxon>Vagococcus</taxon>
    </lineage>
</organism>
<dbReference type="PANTHER" id="PTHR43761">
    <property type="entry name" value="D-ISOMER SPECIFIC 2-HYDROXYACID DEHYDROGENASE FAMILY PROTEIN (AFU_ORTHOLOGUE AFUA_1G13630)"/>
    <property type="match status" value="1"/>
</dbReference>
<proteinExistence type="inferred from homology"/>
<keyword evidence="8" id="KW-1185">Reference proteome</keyword>
<dbReference type="Pfam" id="PF00389">
    <property type="entry name" value="2-Hacid_dh"/>
    <property type="match status" value="1"/>
</dbReference>
<dbReference type="InterPro" id="IPR036291">
    <property type="entry name" value="NAD(P)-bd_dom_sf"/>
</dbReference>
<dbReference type="EMBL" id="CP110232">
    <property type="protein sequence ID" value="WEG72566.1"/>
    <property type="molecule type" value="Genomic_DNA"/>
</dbReference>
<keyword evidence="3" id="KW-0520">NAD</keyword>
<accession>A0AAF0CTI0</accession>
<evidence type="ECO:0000256" key="3">
    <source>
        <dbReference type="ARBA" id="ARBA00023027"/>
    </source>
</evidence>
<evidence type="ECO:0000313" key="8">
    <source>
        <dbReference type="Proteomes" id="UP001179647"/>
    </source>
</evidence>
<sequence>MKLVILDGYGLNPGDLSWDELQKYGEVIVYDRTDITQPELICERIGDAELVFTNKVPITKDIIVACPNLKYIGVLATGYNVVDIEKAKEQNVIVTNIPSYGTDAVAQFTIALLLEITSQVGCHNQSVANGEWEISQDFTYWKMPLMELAGKTIGLIGYGRIAQATAVIAKAFQMKVIYYNHRPKKALDPSFRQVSLNQLYQQSDIISLHVPQFPETTKMINDEAIAQMKDGVILINTSRGGLLDEKAVANALNEDKMGAMGADVVSQEPILSNNPLLKAKNCYLTPHIAWAPVETRRRLLTIAIENVESFLNGQPQNNVTG</sequence>
<evidence type="ECO:0000256" key="4">
    <source>
        <dbReference type="RuleBase" id="RU003719"/>
    </source>
</evidence>
<evidence type="ECO:0000313" key="7">
    <source>
        <dbReference type="EMBL" id="WEG72566.1"/>
    </source>
</evidence>
<dbReference type="GO" id="GO:0051287">
    <property type="term" value="F:NAD binding"/>
    <property type="evidence" value="ECO:0007669"/>
    <property type="project" value="InterPro"/>
</dbReference>
<reference evidence="7" key="1">
    <citation type="submission" date="2022-10" db="EMBL/GenBank/DDBJ databases">
        <title>Vagococcus sp. isolated from poultry meat.</title>
        <authorList>
            <person name="Johansson P."/>
            <person name="Bjorkroth J."/>
        </authorList>
    </citation>
    <scope>NUCLEOTIDE SEQUENCE</scope>
    <source>
        <strain evidence="7">STAA11</strain>
    </source>
</reference>
<dbReference type="RefSeq" id="WP_275468367.1">
    <property type="nucleotide sequence ID" value="NZ_CP110232.1"/>
</dbReference>
<dbReference type="PROSITE" id="PS00671">
    <property type="entry name" value="D_2_HYDROXYACID_DH_3"/>
    <property type="match status" value="1"/>
</dbReference>
<dbReference type="SUPFAM" id="SSF52283">
    <property type="entry name" value="Formate/glycerate dehydrogenase catalytic domain-like"/>
    <property type="match status" value="1"/>
</dbReference>
<dbReference type="KEGG" id="vie:OL234_06135"/>
<dbReference type="PANTHER" id="PTHR43761:SF1">
    <property type="entry name" value="D-ISOMER SPECIFIC 2-HYDROXYACID DEHYDROGENASE CATALYTIC DOMAIN-CONTAINING PROTEIN-RELATED"/>
    <property type="match status" value="1"/>
</dbReference>
<dbReference type="Pfam" id="PF02826">
    <property type="entry name" value="2-Hacid_dh_C"/>
    <property type="match status" value="1"/>
</dbReference>
<comment type="similarity">
    <text evidence="1 4">Belongs to the D-isomer specific 2-hydroxyacid dehydrogenase family.</text>
</comment>
<name>A0AAF0CTI0_9ENTE</name>
<dbReference type="InterPro" id="IPR029753">
    <property type="entry name" value="D-isomer_DH_CS"/>
</dbReference>
<evidence type="ECO:0000259" key="5">
    <source>
        <dbReference type="Pfam" id="PF00389"/>
    </source>
</evidence>
<protein>
    <submittedName>
        <fullName evidence="7">D-2-hydroxyacid dehydrogenase</fullName>
    </submittedName>
</protein>
<dbReference type="GO" id="GO:0016616">
    <property type="term" value="F:oxidoreductase activity, acting on the CH-OH group of donors, NAD or NADP as acceptor"/>
    <property type="evidence" value="ECO:0007669"/>
    <property type="project" value="InterPro"/>
</dbReference>
<dbReference type="InterPro" id="IPR006139">
    <property type="entry name" value="D-isomer_2_OHA_DH_cat_dom"/>
</dbReference>
<dbReference type="CDD" id="cd12162">
    <property type="entry name" value="2-Hacid_dh_4"/>
    <property type="match status" value="1"/>
</dbReference>